<name>A0A975EZ74_9SPIR</name>
<dbReference type="GO" id="GO:0004520">
    <property type="term" value="F:DNA endonuclease activity"/>
    <property type="evidence" value="ECO:0007669"/>
    <property type="project" value="InterPro"/>
</dbReference>
<sequence>MIKRTLFFSHAVCLSLKNKQLVIFNRETQEEILIPIEDIGFVVIENNLVSMTVPLINELAYNNSAVIFCNEKHLPFSMTLPLDCNNIQSQLFFVQIDAKLPVKKQCWKQIIESKIKNQGRLLEKHGFASAKVNEFSRHVKSDDTSNMEARAAKTYWDYLFGHDWTRDRYGKFPNSFLNYGYSILRAATARALIGSGLLPTLGIHHHNKYDAYCLADDVMEPYRPYVDDEVINFIKENPNEEDLNTEFKKKILNILTRDVNIGKVTRPLMIALSITSSSLVKVLTEEFEKMALPVFI</sequence>
<dbReference type="InterPro" id="IPR042211">
    <property type="entry name" value="CRISPR-assoc_Cas1_N"/>
</dbReference>
<reference evidence="11" key="1">
    <citation type="submission" date="2020-05" db="EMBL/GenBank/DDBJ databases">
        <authorList>
            <person name="Zeng H."/>
            <person name="Chan Y.K."/>
            <person name="Watt R.M."/>
        </authorList>
    </citation>
    <scope>NUCLEOTIDE SEQUENCE</scope>
    <source>
        <strain evidence="11">ATCC 700773</strain>
    </source>
</reference>
<dbReference type="GO" id="GO:0046872">
    <property type="term" value="F:metal ion binding"/>
    <property type="evidence" value="ECO:0007669"/>
    <property type="project" value="UniProtKB-UniRule"/>
</dbReference>
<dbReference type="GO" id="GO:0043571">
    <property type="term" value="P:maintenance of CRISPR repeat elements"/>
    <property type="evidence" value="ECO:0007669"/>
    <property type="project" value="UniProtKB-UniRule"/>
</dbReference>
<feature type="binding site" evidence="10">
    <location>
        <position position="220"/>
    </location>
    <ligand>
        <name>Mn(2+)</name>
        <dbReference type="ChEBI" id="CHEBI:29035"/>
    </ligand>
</feature>
<evidence type="ECO:0000256" key="9">
    <source>
        <dbReference type="ARBA" id="ARBA00038592"/>
    </source>
</evidence>
<comment type="function">
    <text evidence="10">CRISPR (clustered regularly interspaced short palindromic repeat), is an adaptive immune system that provides protection against mobile genetic elements (viruses, transposable elements and conjugative plasmids). CRISPR clusters contain spacers, sequences complementary to antecedent mobile elements, and target invading nucleic acids. CRISPR clusters are transcribed and processed into CRISPR RNA (crRNA). Acts as a dsDNA endonuclease. Involved in the integration of spacer DNA into the CRISPR cassette.</text>
</comment>
<evidence type="ECO:0000256" key="1">
    <source>
        <dbReference type="ARBA" id="ARBA00022722"/>
    </source>
</evidence>
<dbReference type="EMBL" id="CP054257">
    <property type="protein sequence ID" value="QTQ11513.1"/>
    <property type="molecule type" value="Genomic_DNA"/>
</dbReference>
<evidence type="ECO:0000313" key="11">
    <source>
        <dbReference type="EMBL" id="QTQ11513.1"/>
    </source>
</evidence>
<dbReference type="GO" id="GO:0016787">
    <property type="term" value="F:hydrolase activity"/>
    <property type="evidence" value="ECO:0007669"/>
    <property type="project" value="UniProtKB-KW"/>
</dbReference>
<dbReference type="NCBIfam" id="TIGR00287">
    <property type="entry name" value="cas1"/>
    <property type="match status" value="1"/>
</dbReference>
<dbReference type="Gene3D" id="3.100.10.20">
    <property type="entry name" value="CRISPR-associated endonuclease Cas1, N-terminal domain"/>
    <property type="match status" value="1"/>
</dbReference>
<dbReference type="HAMAP" id="MF_01470">
    <property type="entry name" value="Cas1"/>
    <property type="match status" value="1"/>
</dbReference>
<evidence type="ECO:0000256" key="4">
    <source>
        <dbReference type="ARBA" id="ARBA00022801"/>
    </source>
</evidence>
<dbReference type="GO" id="GO:0003677">
    <property type="term" value="F:DNA binding"/>
    <property type="evidence" value="ECO:0007669"/>
    <property type="project" value="UniProtKB-KW"/>
</dbReference>
<dbReference type="EC" id="3.1.-.-" evidence="10"/>
<organism evidence="11 12">
    <name type="scientific">Treponema parvum</name>
    <dbReference type="NCBI Taxonomy" id="138851"/>
    <lineage>
        <taxon>Bacteria</taxon>
        <taxon>Pseudomonadati</taxon>
        <taxon>Spirochaetota</taxon>
        <taxon>Spirochaetia</taxon>
        <taxon>Spirochaetales</taxon>
        <taxon>Treponemataceae</taxon>
        <taxon>Treponema</taxon>
    </lineage>
</organism>
<dbReference type="InterPro" id="IPR002729">
    <property type="entry name" value="CRISPR-assoc_Cas1"/>
</dbReference>
<keyword evidence="7 10" id="KW-0238">DNA-binding</keyword>
<dbReference type="GO" id="GO:0051607">
    <property type="term" value="P:defense response to virus"/>
    <property type="evidence" value="ECO:0007669"/>
    <property type="project" value="UniProtKB-UniRule"/>
</dbReference>
<reference evidence="11" key="2">
    <citation type="journal article" date="2021" name="Microbiol. Resour. Announc.">
        <title>Complete Genome Sequences of Three Human Oral Treponema parvum Isolates.</title>
        <authorList>
            <person name="Zeng H."/>
            <person name="Watt R.M."/>
        </authorList>
    </citation>
    <scope>NUCLEOTIDE SEQUENCE</scope>
    <source>
        <strain evidence="11">ATCC 700773</strain>
    </source>
</reference>
<feature type="binding site" evidence="10">
    <location>
        <position position="205"/>
    </location>
    <ligand>
        <name>Mn(2+)</name>
        <dbReference type="ChEBI" id="CHEBI:29035"/>
    </ligand>
</feature>
<dbReference type="InterPro" id="IPR019855">
    <property type="entry name" value="CRISPR-assoc_Cas1_NMENI"/>
</dbReference>
<keyword evidence="4 10" id="KW-0378">Hydrolase</keyword>
<proteinExistence type="inferred from homology"/>
<dbReference type="PANTHER" id="PTHR34353:SF2">
    <property type="entry name" value="CRISPR-ASSOCIATED ENDONUCLEASE CAS1 1"/>
    <property type="match status" value="1"/>
</dbReference>
<dbReference type="PANTHER" id="PTHR34353">
    <property type="entry name" value="CRISPR-ASSOCIATED ENDONUCLEASE CAS1 1"/>
    <property type="match status" value="1"/>
</dbReference>
<dbReference type="Pfam" id="PF01867">
    <property type="entry name" value="Cas_Cas1"/>
    <property type="match status" value="1"/>
</dbReference>
<evidence type="ECO:0000313" key="12">
    <source>
        <dbReference type="Proteomes" id="UP000671995"/>
    </source>
</evidence>
<keyword evidence="5 10" id="KW-0460">Magnesium</keyword>
<dbReference type="Gene3D" id="1.20.120.920">
    <property type="entry name" value="CRISPR-associated endonuclease Cas1, C-terminal domain"/>
    <property type="match status" value="1"/>
</dbReference>
<dbReference type="Proteomes" id="UP000671995">
    <property type="component" value="Chromosome"/>
</dbReference>
<keyword evidence="1 10" id="KW-0540">Nuclease</keyword>
<keyword evidence="6 10" id="KW-0051">Antiviral defense</keyword>
<dbReference type="RefSeq" id="WP_210118309.1">
    <property type="nucleotide sequence ID" value="NZ_CP054257.1"/>
</dbReference>
<evidence type="ECO:0000256" key="3">
    <source>
        <dbReference type="ARBA" id="ARBA00022759"/>
    </source>
</evidence>
<accession>A0A975EZ74</accession>
<dbReference type="InterPro" id="IPR050646">
    <property type="entry name" value="Cas1"/>
</dbReference>
<dbReference type="InterPro" id="IPR042206">
    <property type="entry name" value="CRISPR-assoc_Cas1_C"/>
</dbReference>
<dbReference type="NCBIfam" id="TIGR03639">
    <property type="entry name" value="cas1_NMENI"/>
    <property type="match status" value="1"/>
</dbReference>
<comment type="cofactor">
    <cofactor evidence="10">
        <name>Mg(2+)</name>
        <dbReference type="ChEBI" id="CHEBI:18420"/>
    </cofactor>
    <cofactor evidence="10">
        <name>Mn(2+)</name>
        <dbReference type="ChEBI" id="CHEBI:29035"/>
    </cofactor>
</comment>
<evidence type="ECO:0000256" key="8">
    <source>
        <dbReference type="ARBA" id="ARBA00023211"/>
    </source>
</evidence>
<comment type="similarity">
    <text evidence="10">Belongs to the CRISPR-associated endonuclease Cas1 family.</text>
</comment>
<dbReference type="AlphaFoldDB" id="A0A975EZ74"/>
<evidence type="ECO:0000256" key="10">
    <source>
        <dbReference type="HAMAP-Rule" id="MF_01470"/>
    </source>
</evidence>
<evidence type="ECO:0000256" key="2">
    <source>
        <dbReference type="ARBA" id="ARBA00022723"/>
    </source>
</evidence>
<comment type="subunit">
    <text evidence="9 10">Homodimer, forms a heterotetramer with a Cas2 homodimer.</text>
</comment>
<evidence type="ECO:0000256" key="6">
    <source>
        <dbReference type="ARBA" id="ARBA00023118"/>
    </source>
</evidence>
<protein>
    <recommendedName>
        <fullName evidence="10">CRISPR-associated endonuclease Cas1</fullName>
        <ecNumber evidence="10">3.1.-.-</ecNumber>
    </recommendedName>
</protein>
<keyword evidence="8 10" id="KW-0464">Manganese</keyword>
<feature type="binding site" evidence="10">
    <location>
        <position position="148"/>
    </location>
    <ligand>
        <name>Mn(2+)</name>
        <dbReference type="ChEBI" id="CHEBI:29035"/>
    </ligand>
</feature>
<keyword evidence="3 10" id="KW-0255">Endonuclease</keyword>
<evidence type="ECO:0000256" key="7">
    <source>
        <dbReference type="ARBA" id="ARBA00023125"/>
    </source>
</evidence>
<evidence type="ECO:0000256" key="5">
    <source>
        <dbReference type="ARBA" id="ARBA00022842"/>
    </source>
</evidence>
<gene>
    <name evidence="10 11" type="primary">cas1</name>
    <name evidence="11" type="ORF">HRI96_04420</name>
</gene>
<keyword evidence="2 10" id="KW-0479">Metal-binding</keyword>